<sequence>SILITILKGKSWNTEEEKSNEFFTIKSWAPLQYIKIVVFLLNEISLLCYLSRNGANAASYEIAIKYISAFSNVAKTGNTILLPSNMGDMSGAITQAMTIFKTLTVSDKSENVKLNGSRKI</sequence>
<comment type="caution">
    <text evidence="3">The sequence shown here is derived from an EMBL/GenBank/DDBJ whole genome shotgun (WGS) entry which is preliminary data.</text>
</comment>
<feature type="non-terminal residue" evidence="3">
    <location>
        <position position="1"/>
    </location>
</feature>
<evidence type="ECO:0000313" key="4">
    <source>
        <dbReference type="Proteomes" id="UP000078046"/>
    </source>
</evidence>
<feature type="domain" description="STML2-like C-terminal extension" evidence="2">
    <location>
        <begin position="53"/>
        <end position="103"/>
    </location>
</feature>
<organism evidence="3 4">
    <name type="scientific">Intoshia linei</name>
    <dbReference type="NCBI Taxonomy" id="1819745"/>
    <lineage>
        <taxon>Eukaryota</taxon>
        <taxon>Metazoa</taxon>
        <taxon>Spiralia</taxon>
        <taxon>Lophotrochozoa</taxon>
        <taxon>Mesozoa</taxon>
        <taxon>Orthonectida</taxon>
        <taxon>Rhopaluridae</taxon>
        <taxon>Intoshia</taxon>
    </lineage>
</organism>
<dbReference type="EMBL" id="LWCA01001826">
    <property type="protein sequence ID" value="OAF64450.1"/>
    <property type="molecule type" value="Genomic_DNA"/>
</dbReference>
<evidence type="ECO:0000256" key="1">
    <source>
        <dbReference type="ARBA" id="ARBA00008164"/>
    </source>
</evidence>
<protein>
    <recommendedName>
        <fullName evidence="2">STML2-like C-terminal extension domain-containing protein</fullName>
    </recommendedName>
</protein>
<reference evidence="3 4" key="1">
    <citation type="submission" date="2016-04" db="EMBL/GenBank/DDBJ databases">
        <title>The genome of Intoshia linei affirms orthonectids as highly simplified spiralians.</title>
        <authorList>
            <person name="Mikhailov K.V."/>
            <person name="Slusarev G.S."/>
            <person name="Nikitin M.A."/>
            <person name="Logacheva M.D."/>
            <person name="Penin A."/>
            <person name="Aleoshin V."/>
            <person name="Panchin Y.V."/>
        </authorList>
    </citation>
    <scope>NUCLEOTIDE SEQUENCE [LARGE SCALE GENOMIC DNA]</scope>
    <source>
        <strain evidence="3">Intl2013</strain>
        <tissue evidence="3">Whole animal</tissue>
    </source>
</reference>
<dbReference type="OrthoDB" id="434619at2759"/>
<evidence type="ECO:0000313" key="3">
    <source>
        <dbReference type="EMBL" id="OAF64450.1"/>
    </source>
</evidence>
<gene>
    <name evidence="3" type="ORF">A3Q56_07841</name>
</gene>
<proteinExistence type="inferred from homology"/>
<dbReference type="InterPro" id="IPR032435">
    <property type="entry name" value="STML2-like_C"/>
</dbReference>
<evidence type="ECO:0000259" key="2">
    <source>
        <dbReference type="Pfam" id="PF16200"/>
    </source>
</evidence>
<keyword evidence="4" id="KW-1185">Reference proteome</keyword>
<accession>A0A177ARK4</accession>
<comment type="similarity">
    <text evidence="1">Belongs to the band 7/mec-2 family.</text>
</comment>
<name>A0A177ARK4_9BILA</name>
<dbReference type="Pfam" id="PF16200">
    <property type="entry name" value="Band_7_C"/>
    <property type="match status" value="1"/>
</dbReference>
<dbReference type="Proteomes" id="UP000078046">
    <property type="component" value="Unassembled WGS sequence"/>
</dbReference>
<dbReference type="AlphaFoldDB" id="A0A177ARK4"/>